<dbReference type="GO" id="GO:0009234">
    <property type="term" value="P:menaquinone biosynthetic process"/>
    <property type="evidence" value="ECO:0007669"/>
    <property type="project" value="UniProtKB-UniPathway"/>
</dbReference>
<dbReference type="UniPathway" id="UPA00079"/>
<feature type="transmembrane region" description="Helical" evidence="8">
    <location>
        <begin position="157"/>
        <end position="178"/>
    </location>
</feature>
<feature type="transmembrane region" description="Helical" evidence="8">
    <location>
        <begin position="134"/>
        <end position="151"/>
    </location>
</feature>
<evidence type="ECO:0000256" key="5">
    <source>
        <dbReference type="ARBA" id="ARBA00022692"/>
    </source>
</evidence>
<comment type="caution">
    <text evidence="9">The sequence shown here is derived from an EMBL/GenBank/DDBJ whole genome shotgun (WGS) entry which is preliminary data.</text>
</comment>
<keyword evidence="5 8" id="KW-0812">Transmembrane</keyword>
<dbReference type="InterPro" id="IPR026046">
    <property type="entry name" value="UBIAD1"/>
</dbReference>
<dbReference type="GO" id="GO:0016020">
    <property type="term" value="C:membrane"/>
    <property type="evidence" value="ECO:0007669"/>
    <property type="project" value="UniProtKB-SubCell"/>
</dbReference>
<dbReference type="GO" id="GO:0042371">
    <property type="term" value="P:vitamin K biosynthetic process"/>
    <property type="evidence" value="ECO:0007669"/>
    <property type="project" value="TreeGrafter"/>
</dbReference>
<dbReference type="Gene3D" id="1.20.120.1780">
    <property type="entry name" value="UbiA prenyltransferase"/>
    <property type="match status" value="1"/>
</dbReference>
<feature type="transmembrane region" description="Helical" evidence="8">
    <location>
        <begin position="30"/>
        <end position="49"/>
    </location>
</feature>
<dbReference type="EMBL" id="JACHXF010000009">
    <property type="protein sequence ID" value="MBB3096926.1"/>
    <property type="molecule type" value="Genomic_DNA"/>
</dbReference>
<protein>
    <submittedName>
        <fullName evidence="9">1,4-dihydroxy-2-naphthoate octaprenyltransferase</fullName>
        <ecNumber evidence="9">2.5.1.-</ecNumber>
        <ecNumber evidence="9">2.5.1.74</ecNumber>
    </submittedName>
</protein>
<reference evidence="9 10" key="1">
    <citation type="submission" date="2020-08" db="EMBL/GenBank/DDBJ databases">
        <title>Genomic Encyclopedia of Type Strains, Phase III (KMG-III): the genomes of soil and plant-associated and newly described type strains.</title>
        <authorList>
            <person name="Whitman W."/>
        </authorList>
    </citation>
    <scope>NUCLEOTIDE SEQUENCE [LARGE SCALE GENOMIC DNA]</scope>
    <source>
        <strain evidence="9 10">CECT 3287</strain>
    </source>
</reference>
<dbReference type="InterPro" id="IPR000537">
    <property type="entry name" value="UbiA_prenyltransferase"/>
</dbReference>
<name>A0A7W5FFX0_9ACTN</name>
<evidence type="ECO:0000313" key="10">
    <source>
        <dbReference type="Proteomes" id="UP000590749"/>
    </source>
</evidence>
<evidence type="ECO:0000256" key="2">
    <source>
        <dbReference type="ARBA" id="ARBA00004863"/>
    </source>
</evidence>
<dbReference type="EC" id="2.5.1.74" evidence="9"/>
<evidence type="ECO:0000313" key="9">
    <source>
        <dbReference type="EMBL" id="MBB3096926.1"/>
    </source>
</evidence>
<dbReference type="PANTHER" id="PTHR13929">
    <property type="entry name" value="1,4-DIHYDROXY-2-NAPHTHOATE OCTAPRENYLTRANSFERASE"/>
    <property type="match status" value="1"/>
</dbReference>
<evidence type="ECO:0000256" key="3">
    <source>
        <dbReference type="ARBA" id="ARBA00022428"/>
    </source>
</evidence>
<dbReference type="CDD" id="cd13962">
    <property type="entry name" value="PT_UbiA_UBIAD1"/>
    <property type="match status" value="1"/>
</dbReference>
<dbReference type="RefSeq" id="WP_183222339.1">
    <property type="nucleotide sequence ID" value="NZ_BMPW01000026.1"/>
</dbReference>
<proteinExistence type="predicted"/>
<sequence length="341" mass="36136">MTAVDDTRAAPTRSRREVILAFIRLARLKFLLESLITVALGMGLAALAGEGLRWREYLLAQVFISGTHLMTHFCNEYFDWDADTAHASPTAWTGGSRVLTQGLLTPMASLSAAFVALFAMIAVAALMPSVGSRLTAVLILALAWFYTAPPVRLNYRALGEVTTAAVLTLLTPGLVCYLQAGRIPVELPAVCVPLFLVMSARMMVMNLCDHEADLAVGKHTVPNRLGPRRAVGLIAALNVVAYLLLVVVTIAGALPPVVGVAVLLTAPLAYWLVRGLLDDPLSDPARSNAVALRATLHAASTGFAATLGVLIQAGGDPLVGALLVAYLLLFIVLIAGVRRRA</sequence>
<keyword evidence="6 8" id="KW-1133">Transmembrane helix</keyword>
<dbReference type="InterPro" id="IPR044878">
    <property type="entry name" value="UbiA_sf"/>
</dbReference>
<feature type="transmembrane region" description="Helical" evidence="8">
    <location>
        <begin position="317"/>
        <end position="337"/>
    </location>
</feature>
<keyword evidence="3" id="KW-0474">Menaquinone biosynthesis</keyword>
<dbReference type="AlphaFoldDB" id="A0A7W5FFX0"/>
<evidence type="ECO:0000256" key="1">
    <source>
        <dbReference type="ARBA" id="ARBA00004141"/>
    </source>
</evidence>
<dbReference type="Proteomes" id="UP000590749">
    <property type="component" value="Unassembled WGS sequence"/>
</dbReference>
<dbReference type="Pfam" id="PF01040">
    <property type="entry name" value="UbiA"/>
    <property type="match status" value="1"/>
</dbReference>
<dbReference type="GO" id="GO:0046428">
    <property type="term" value="F:1,4-dihydroxy-2-naphthoate polyprenyltransferase activity"/>
    <property type="evidence" value="ECO:0007669"/>
    <property type="project" value="UniProtKB-EC"/>
</dbReference>
<comment type="pathway">
    <text evidence="2">Quinol/quinone metabolism; menaquinone biosynthesis.</text>
</comment>
<feature type="transmembrane region" description="Helical" evidence="8">
    <location>
        <begin position="107"/>
        <end position="127"/>
    </location>
</feature>
<keyword evidence="10" id="KW-1185">Reference proteome</keyword>
<feature type="transmembrane region" description="Helical" evidence="8">
    <location>
        <begin position="230"/>
        <end position="251"/>
    </location>
</feature>
<evidence type="ECO:0000256" key="8">
    <source>
        <dbReference type="SAM" id="Phobius"/>
    </source>
</evidence>
<gene>
    <name evidence="9" type="ORF">FHR83_004600</name>
</gene>
<comment type="subcellular location">
    <subcellularLocation>
        <location evidence="1">Membrane</location>
        <topology evidence="1">Multi-pass membrane protein</topology>
    </subcellularLocation>
</comment>
<dbReference type="Gene3D" id="1.10.357.140">
    <property type="entry name" value="UbiA prenyltransferase"/>
    <property type="match status" value="1"/>
</dbReference>
<evidence type="ECO:0000256" key="6">
    <source>
        <dbReference type="ARBA" id="ARBA00022989"/>
    </source>
</evidence>
<evidence type="ECO:0000256" key="7">
    <source>
        <dbReference type="ARBA" id="ARBA00023136"/>
    </source>
</evidence>
<evidence type="ECO:0000256" key="4">
    <source>
        <dbReference type="ARBA" id="ARBA00022679"/>
    </source>
</evidence>
<keyword evidence="7 8" id="KW-0472">Membrane</keyword>
<dbReference type="PANTHER" id="PTHR13929:SF0">
    <property type="entry name" value="UBIA PRENYLTRANSFERASE DOMAIN-CONTAINING PROTEIN 1"/>
    <property type="match status" value="1"/>
</dbReference>
<organism evidence="9 10">
    <name type="scientific">Actinoplanes campanulatus</name>
    <dbReference type="NCBI Taxonomy" id="113559"/>
    <lineage>
        <taxon>Bacteria</taxon>
        <taxon>Bacillati</taxon>
        <taxon>Actinomycetota</taxon>
        <taxon>Actinomycetes</taxon>
        <taxon>Micromonosporales</taxon>
        <taxon>Micromonosporaceae</taxon>
        <taxon>Actinoplanes</taxon>
    </lineage>
</organism>
<accession>A0A7W5FFX0</accession>
<dbReference type="EC" id="2.5.1.-" evidence="9"/>
<feature type="transmembrane region" description="Helical" evidence="8">
    <location>
        <begin position="289"/>
        <end position="311"/>
    </location>
</feature>
<keyword evidence="4 9" id="KW-0808">Transferase</keyword>
<feature type="transmembrane region" description="Helical" evidence="8">
    <location>
        <begin position="257"/>
        <end position="277"/>
    </location>
</feature>